<dbReference type="EMBL" id="AMGO01000068">
    <property type="protein sequence ID" value="EKE43246.1"/>
    <property type="molecule type" value="Genomic_DNA"/>
</dbReference>
<gene>
    <name evidence="1" type="ORF">OCGS_2837</name>
</gene>
<dbReference type="Proteomes" id="UP000006765">
    <property type="component" value="Unassembled WGS sequence"/>
</dbReference>
<proteinExistence type="predicted"/>
<sequence>MTDLRRTRNLDDPDIAYEALIAAHDGLSAEESAAFNARLILTLVNHIGDIDVLRQAIAVAALRGDAP</sequence>
<dbReference type="Pfam" id="PF10932">
    <property type="entry name" value="DUF2783"/>
    <property type="match status" value="1"/>
</dbReference>
<dbReference type="InterPro" id="IPR021233">
    <property type="entry name" value="DUF2783"/>
</dbReference>
<keyword evidence="2" id="KW-1185">Reference proteome</keyword>
<evidence type="ECO:0000313" key="2">
    <source>
        <dbReference type="Proteomes" id="UP000006765"/>
    </source>
</evidence>
<dbReference type="STRING" id="1231392.OCGS_2837"/>
<protein>
    <recommendedName>
        <fullName evidence="3">DUF2783 domain-containing protein</fullName>
    </recommendedName>
</protein>
<dbReference type="OrthoDB" id="8420594at2"/>
<accession>K2GKH0</accession>
<dbReference type="PATRIC" id="fig|1231392.3.peg.2855"/>
<dbReference type="AlphaFoldDB" id="K2GKH0"/>
<evidence type="ECO:0000313" key="1">
    <source>
        <dbReference type="EMBL" id="EKE43246.1"/>
    </source>
</evidence>
<name>K2GKH0_9RHOB</name>
<dbReference type="RefSeq" id="WP_007427989.1">
    <property type="nucleotide sequence ID" value="NZ_AMGO01000068.1"/>
</dbReference>
<comment type="caution">
    <text evidence="1">The sequence shown here is derived from an EMBL/GenBank/DDBJ whole genome shotgun (WGS) entry which is preliminary data.</text>
</comment>
<organism evidence="1 2">
    <name type="scientific">Oceaniovalibus guishaninsula JLT2003</name>
    <dbReference type="NCBI Taxonomy" id="1231392"/>
    <lineage>
        <taxon>Bacteria</taxon>
        <taxon>Pseudomonadati</taxon>
        <taxon>Pseudomonadota</taxon>
        <taxon>Alphaproteobacteria</taxon>
        <taxon>Rhodobacterales</taxon>
        <taxon>Roseobacteraceae</taxon>
        <taxon>Oceaniovalibus</taxon>
    </lineage>
</organism>
<evidence type="ECO:0008006" key="3">
    <source>
        <dbReference type="Google" id="ProtNLM"/>
    </source>
</evidence>
<reference evidence="1 2" key="1">
    <citation type="journal article" date="2012" name="J. Bacteriol.">
        <title>Draft Genome Sequence of Oceaniovalibus guishaninsula JLT2003T.</title>
        <authorList>
            <person name="Tang K."/>
            <person name="Liu K."/>
            <person name="Jiao N."/>
        </authorList>
    </citation>
    <scope>NUCLEOTIDE SEQUENCE [LARGE SCALE GENOMIC DNA]</scope>
    <source>
        <strain evidence="1 2">JLT2003</strain>
    </source>
</reference>